<protein>
    <submittedName>
        <fullName evidence="2">Glycosyltransferase</fullName>
    </submittedName>
</protein>
<dbReference type="GO" id="GO:1901135">
    <property type="term" value="P:carbohydrate derivative metabolic process"/>
    <property type="evidence" value="ECO:0007669"/>
    <property type="project" value="UniProtKB-ARBA"/>
</dbReference>
<gene>
    <name evidence="2" type="ORF">JCM19241_1730</name>
</gene>
<dbReference type="Proteomes" id="UP000031666">
    <property type="component" value="Unassembled WGS sequence"/>
</dbReference>
<dbReference type="Pfam" id="PF00534">
    <property type="entry name" value="Glycos_transf_1"/>
    <property type="match status" value="1"/>
</dbReference>
<evidence type="ECO:0000259" key="1">
    <source>
        <dbReference type="Pfam" id="PF00534"/>
    </source>
</evidence>
<reference evidence="2 3" key="2">
    <citation type="submission" date="2015-01" db="EMBL/GenBank/DDBJ databases">
        <authorList>
            <consortium name="NBRP consortium"/>
            <person name="Sawabe T."/>
            <person name="Meirelles P."/>
            <person name="Feng G."/>
            <person name="Sayaka M."/>
            <person name="Hattori M."/>
            <person name="Ohkuma M."/>
        </authorList>
    </citation>
    <scope>NUCLEOTIDE SEQUENCE [LARGE SCALE GENOMIC DNA]</scope>
    <source>
        <strain evidence="3">JCM 19241</strain>
    </source>
</reference>
<accession>A0A0B8QC77</accession>
<dbReference type="AlphaFoldDB" id="A0A0B8QC77"/>
<keyword evidence="2" id="KW-0808">Transferase</keyword>
<organism evidence="2 3">
    <name type="scientific">Vibrio ishigakensis</name>
    <dbReference type="NCBI Taxonomy" id="1481914"/>
    <lineage>
        <taxon>Bacteria</taxon>
        <taxon>Pseudomonadati</taxon>
        <taxon>Pseudomonadota</taxon>
        <taxon>Gammaproteobacteria</taxon>
        <taxon>Vibrionales</taxon>
        <taxon>Vibrionaceae</taxon>
        <taxon>Vibrio</taxon>
    </lineage>
</organism>
<feature type="domain" description="Glycosyl transferase family 1" evidence="1">
    <location>
        <begin position="54"/>
        <end position="211"/>
    </location>
</feature>
<dbReference type="InterPro" id="IPR001296">
    <property type="entry name" value="Glyco_trans_1"/>
</dbReference>
<comment type="caution">
    <text evidence="2">The sequence shown here is derived from an EMBL/GenBank/DDBJ whole genome shotgun (WGS) entry which is preliminary data.</text>
</comment>
<dbReference type="SUPFAM" id="SSF53756">
    <property type="entry name" value="UDP-Glycosyltransferase/glycogen phosphorylase"/>
    <property type="match status" value="1"/>
</dbReference>
<evidence type="ECO:0000313" key="3">
    <source>
        <dbReference type="Proteomes" id="UP000031666"/>
    </source>
</evidence>
<reference evidence="2 3" key="1">
    <citation type="submission" date="2015-01" db="EMBL/GenBank/DDBJ databases">
        <title>Vibrio sp. C94 JCM 19241 whole genome shotgun sequence.</title>
        <authorList>
            <person name="Sawabe T."/>
            <person name="Meirelles P."/>
            <person name="Feng G."/>
            <person name="Sayaka M."/>
            <person name="Hattori M."/>
            <person name="Ohkuma M."/>
        </authorList>
    </citation>
    <scope>NUCLEOTIDE SEQUENCE [LARGE SCALE GENOMIC DNA]</scope>
    <source>
        <strain evidence="3">JCM 19241</strain>
    </source>
</reference>
<dbReference type="PANTHER" id="PTHR12526">
    <property type="entry name" value="GLYCOSYLTRANSFERASE"/>
    <property type="match status" value="1"/>
</dbReference>
<name>A0A0B8QC77_9VIBR</name>
<dbReference type="CDD" id="cd03801">
    <property type="entry name" value="GT4_PimA-like"/>
    <property type="match status" value="1"/>
</dbReference>
<dbReference type="STRING" id="1481914.JCM19241_1730"/>
<dbReference type="GO" id="GO:0016757">
    <property type="term" value="F:glycosyltransferase activity"/>
    <property type="evidence" value="ECO:0007669"/>
    <property type="project" value="InterPro"/>
</dbReference>
<dbReference type="Gene3D" id="3.40.50.2000">
    <property type="entry name" value="Glycogen Phosphorylase B"/>
    <property type="match status" value="2"/>
</dbReference>
<sequence>MLHPRLNKIICVARAIELDLQQHLWGDKSKATTVYKGHDSSWYQSSPADLGSLNLHSGSFKLSMVANLRPRKGLDVFMDALALLPENLNIDVLLVGADPNSEKVVEMIARSKMPERVHALGYREDAPEVAAASDLMILPTTKREGLCRAVLEANSYGVPAVVSDTGGNAELVEHEVTGVVIPPSNPQILADEILRLYSDRELCKKYGVNALNRARTVFNVEQGVTRTLGIYRELLS</sequence>
<dbReference type="EMBL" id="BBSC01000008">
    <property type="protein sequence ID" value="GAM77260.1"/>
    <property type="molecule type" value="Genomic_DNA"/>
</dbReference>
<evidence type="ECO:0000313" key="2">
    <source>
        <dbReference type="EMBL" id="GAM77260.1"/>
    </source>
</evidence>
<proteinExistence type="predicted"/>